<proteinExistence type="predicted"/>
<gene>
    <name evidence="2" type="ORF">NX784_13995</name>
</gene>
<feature type="signal peptide" evidence="1">
    <location>
        <begin position="1"/>
        <end position="21"/>
    </location>
</feature>
<evidence type="ECO:0000313" key="2">
    <source>
        <dbReference type="EMBL" id="MCS0582702.1"/>
    </source>
</evidence>
<accession>A0ABT1ZS06</accession>
<evidence type="ECO:0000256" key="1">
    <source>
        <dbReference type="SAM" id="SignalP"/>
    </source>
</evidence>
<organism evidence="2 3">
    <name type="scientific">Massilia pinisoli</name>
    <dbReference type="NCBI Taxonomy" id="1772194"/>
    <lineage>
        <taxon>Bacteria</taxon>
        <taxon>Pseudomonadati</taxon>
        <taxon>Pseudomonadota</taxon>
        <taxon>Betaproteobacteria</taxon>
        <taxon>Burkholderiales</taxon>
        <taxon>Oxalobacteraceae</taxon>
        <taxon>Telluria group</taxon>
        <taxon>Massilia</taxon>
    </lineage>
</organism>
<name>A0ABT1ZS06_9BURK</name>
<feature type="chain" id="PRO_5046393793" description="DUF4124 domain-containing protein" evidence="1">
    <location>
        <begin position="22"/>
        <end position="67"/>
    </location>
</feature>
<evidence type="ECO:0000313" key="3">
    <source>
        <dbReference type="Proteomes" id="UP001204151"/>
    </source>
</evidence>
<comment type="caution">
    <text evidence="2">The sequence shown here is derived from an EMBL/GenBank/DDBJ whole genome shotgun (WGS) entry which is preliminary data.</text>
</comment>
<keyword evidence="3" id="KW-1185">Reference proteome</keyword>
<evidence type="ECO:0008006" key="4">
    <source>
        <dbReference type="Google" id="ProtNLM"/>
    </source>
</evidence>
<sequence length="67" mass="7364">MTKFILTALVVALLGPIALHAEPAPWYHWRSKSTGTMTCSQTPLGPGWARADGPYRDARCEKPLPTK</sequence>
<protein>
    <recommendedName>
        <fullName evidence="4">DUF4124 domain-containing protein</fullName>
    </recommendedName>
</protein>
<dbReference type="Proteomes" id="UP001204151">
    <property type="component" value="Unassembled WGS sequence"/>
</dbReference>
<dbReference type="RefSeq" id="WP_258817287.1">
    <property type="nucleotide sequence ID" value="NZ_JANUGW010000009.1"/>
</dbReference>
<reference evidence="2 3" key="1">
    <citation type="submission" date="2022-08" db="EMBL/GenBank/DDBJ databases">
        <title>Reclassification of Massilia species as members of the genera Telluria, Duganella, Pseudoduganella, Mokoshia gen. nov. and Zemynaea gen. nov. using orthogonal and non-orthogonal genome-based approaches.</title>
        <authorList>
            <person name="Bowman J.P."/>
        </authorList>
    </citation>
    <scope>NUCLEOTIDE SEQUENCE [LARGE SCALE GENOMIC DNA]</scope>
    <source>
        <strain evidence="2 3">JCM 31316</strain>
    </source>
</reference>
<keyword evidence="1" id="KW-0732">Signal</keyword>
<dbReference type="EMBL" id="JANUGW010000009">
    <property type="protein sequence ID" value="MCS0582702.1"/>
    <property type="molecule type" value="Genomic_DNA"/>
</dbReference>